<feature type="domain" description="LexA repressor DNA-binding" evidence="1">
    <location>
        <begin position="1"/>
        <end position="54"/>
    </location>
</feature>
<proteinExistence type="predicted"/>
<accession>A0A0F9E9A7</accession>
<evidence type="ECO:0000313" key="2">
    <source>
        <dbReference type="EMBL" id="KKL62771.1"/>
    </source>
</evidence>
<dbReference type="InterPro" id="IPR036388">
    <property type="entry name" value="WH-like_DNA-bd_sf"/>
</dbReference>
<protein>
    <recommendedName>
        <fullName evidence="1">LexA repressor DNA-binding domain-containing protein</fullName>
    </recommendedName>
</protein>
<dbReference type="InterPro" id="IPR036390">
    <property type="entry name" value="WH_DNA-bd_sf"/>
</dbReference>
<dbReference type="SUPFAM" id="SSF46785">
    <property type="entry name" value="Winged helix' DNA-binding domain"/>
    <property type="match status" value="1"/>
</dbReference>
<name>A0A0F9E9A7_9ZZZZ</name>
<gene>
    <name evidence="2" type="ORF">LCGC14_2181820</name>
</gene>
<dbReference type="AlphaFoldDB" id="A0A0F9E9A7"/>
<evidence type="ECO:0000259" key="1">
    <source>
        <dbReference type="Pfam" id="PF01726"/>
    </source>
</evidence>
<dbReference type="Pfam" id="PF01726">
    <property type="entry name" value="LexA_DNA_bind"/>
    <property type="match status" value="1"/>
</dbReference>
<organism evidence="2">
    <name type="scientific">marine sediment metagenome</name>
    <dbReference type="NCBI Taxonomy" id="412755"/>
    <lineage>
        <taxon>unclassified sequences</taxon>
        <taxon>metagenomes</taxon>
        <taxon>ecological metagenomes</taxon>
    </lineage>
</organism>
<dbReference type="EMBL" id="LAZR01028385">
    <property type="protein sequence ID" value="KKL62771.1"/>
    <property type="molecule type" value="Genomic_DNA"/>
</dbReference>
<reference evidence="2" key="1">
    <citation type="journal article" date="2015" name="Nature">
        <title>Complex archaea that bridge the gap between prokaryotes and eukaryotes.</title>
        <authorList>
            <person name="Spang A."/>
            <person name="Saw J.H."/>
            <person name="Jorgensen S.L."/>
            <person name="Zaremba-Niedzwiedzka K."/>
            <person name="Martijn J."/>
            <person name="Lind A.E."/>
            <person name="van Eijk R."/>
            <person name="Schleper C."/>
            <person name="Guy L."/>
            <person name="Ettema T.J."/>
        </authorList>
    </citation>
    <scope>NUCLEOTIDE SEQUENCE</scope>
</reference>
<comment type="caution">
    <text evidence="2">The sequence shown here is derived from an EMBL/GenBank/DDBJ whole genome shotgun (WGS) entry which is preliminary data.</text>
</comment>
<dbReference type="Gene3D" id="1.10.10.10">
    <property type="entry name" value="Winged helix-like DNA-binding domain superfamily/Winged helix DNA-binding domain"/>
    <property type="match status" value="1"/>
</dbReference>
<dbReference type="InterPro" id="IPR006199">
    <property type="entry name" value="LexA_DNA-bd_dom"/>
</dbReference>
<dbReference type="GO" id="GO:0004252">
    <property type="term" value="F:serine-type endopeptidase activity"/>
    <property type="evidence" value="ECO:0007669"/>
    <property type="project" value="InterPro"/>
</dbReference>
<sequence length="81" mass="9186">MTKRQRQVLDFVMAYQVEHSVSPTMREISDHLGVTATSTAWEHLHALQRDKYILLGYYEPRSIVVLDTGKALFVCSKCGGT</sequence>
<dbReference type="GO" id="GO:0006508">
    <property type="term" value="P:proteolysis"/>
    <property type="evidence" value="ECO:0007669"/>
    <property type="project" value="InterPro"/>
</dbReference>